<accession>A0A437M1U8</accession>
<reference evidence="2 3" key="1">
    <citation type="submission" date="2019-01" db="EMBL/GenBank/DDBJ databases">
        <authorList>
            <person name="Chen W.-M."/>
        </authorList>
    </citation>
    <scope>NUCLEOTIDE SEQUENCE [LARGE SCALE GENOMIC DNA]</scope>
    <source>
        <strain evidence="2 3">CCP-6</strain>
    </source>
</reference>
<name>A0A437M1U8_9PROT</name>
<gene>
    <name evidence="2" type="ORF">EOD42_22855</name>
</gene>
<dbReference type="SUPFAM" id="SSF54593">
    <property type="entry name" value="Glyoxalase/Bleomycin resistance protein/Dihydroxybiphenyl dioxygenase"/>
    <property type="match status" value="1"/>
</dbReference>
<keyword evidence="3" id="KW-1185">Reference proteome</keyword>
<evidence type="ECO:0000313" key="3">
    <source>
        <dbReference type="Proteomes" id="UP000282957"/>
    </source>
</evidence>
<dbReference type="Pfam" id="PF13468">
    <property type="entry name" value="Glyoxalase_3"/>
    <property type="match status" value="1"/>
</dbReference>
<organism evidence="2 3">
    <name type="scientific">Rhodovarius crocodyli</name>
    <dbReference type="NCBI Taxonomy" id="1979269"/>
    <lineage>
        <taxon>Bacteria</taxon>
        <taxon>Pseudomonadati</taxon>
        <taxon>Pseudomonadota</taxon>
        <taxon>Alphaproteobacteria</taxon>
        <taxon>Acetobacterales</taxon>
        <taxon>Roseomonadaceae</taxon>
        <taxon>Rhodovarius</taxon>
    </lineage>
</organism>
<dbReference type="EMBL" id="SACL01000011">
    <property type="protein sequence ID" value="RVT91494.1"/>
    <property type="molecule type" value="Genomic_DNA"/>
</dbReference>
<comment type="caution">
    <text evidence="2">The sequence shown here is derived from an EMBL/GenBank/DDBJ whole genome shotgun (WGS) entry which is preliminary data.</text>
</comment>
<evidence type="ECO:0000313" key="2">
    <source>
        <dbReference type="EMBL" id="RVT91494.1"/>
    </source>
</evidence>
<dbReference type="Gene3D" id="3.10.180.10">
    <property type="entry name" value="2,3-Dihydroxybiphenyl 1,2-Dioxygenase, domain 1"/>
    <property type="match status" value="1"/>
</dbReference>
<dbReference type="OrthoDB" id="9812467at2"/>
<evidence type="ECO:0000259" key="1">
    <source>
        <dbReference type="Pfam" id="PF13468"/>
    </source>
</evidence>
<dbReference type="InterPro" id="IPR025870">
    <property type="entry name" value="Glyoxalase-like_dom"/>
</dbReference>
<proteinExistence type="predicted"/>
<dbReference type="Proteomes" id="UP000282957">
    <property type="component" value="Unassembled WGS sequence"/>
</dbReference>
<feature type="domain" description="Glyoxalase-like" evidence="1">
    <location>
        <begin position="7"/>
        <end position="192"/>
    </location>
</feature>
<sequence length="295" mass="31295">MSIALALDHVGVCARDLGPMVAAYEKLGFSLSPIAQQSGRRSPDQPVEQFGTGNRCAFLRHGYIELLAILDPALFDNQLGGFLSRYTGLHILALGVADAEANLTRMQAAGIPIKGVAWLERPVEKGDPRHAKFARLPLPDAAEGRIQLIQHLTPELIWQPRWMDHANKADALVALVMAAENPADVATRFSRLSGVPFEPDPAGGFRLRFPGGERVAGPEAPVMETVVRILEPAALPQVLPGVTAPALPFMAGMVIRTSDGNAAVRGLGLPLVETPDGGLMVAPEHAAGAAVVFVP</sequence>
<dbReference type="RefSeq" id="WP_127789912.1">
    <property type="nucleotide sequence ID" value="NZ_SACL01000011.1"/>
</dbReference>
<dbReference type="AlphaFoldDB" id="A0A437M1U8"/>
<protein>
    <submittedName>
        <fullName evidence="2">VOC family protein</fullName>
    </submittedName>
</protein>
<dbReference type="InterPro" id="IPR029068">
    <property type="entry name" value="Glyas_Bleomycin-R_OHBP_Dase"/>
</dbReference>